<dbReference type="PANTHER" id="PTHR42663">
    <property type="entry name" value="HYDROLASE C777.06C-RELATED-RELATED"/>
    <property type="match status" value="1"/>
</dbReference>
<name>A0A7G2CHB0_9TRYP</name>
<dbReference type="EMBL" id="LR877155">
    <property type="protein sequence ID" value="CAD2218437.1"/>
    <property type="molecule type" value="Genomic_DNA"/>
</dbReference>
<reference evidence="1 2" key="1">
    <citation type="submission" date="2020-08" db="EMBL/GenBank/DDBJ databases">
        <authorList>
            <person name="Newling K."/>
            <person name="Davey J."/>
            <person name="Forrester S."/>
        </authorList>
    </citation>
    <scope>NUCLEOTIDE SEQUENCE [LARGE SCALE GENOMIC DNA]</scope>
    <source>
        <strain evidence="2">Crithidia deanei Carvalho (ATCC PRA-265)</strain>
    </source>
</reference>
<dbReference type="VEuPathDB" id="TriTrypDB:ADEAN_000592500"/>
<proteinExistence type="predicted"/>
<accession>A0A7G2CHB0</accession>
<evidence type="ECO:0000313" key="1">
    <source>
        <dbReference type="EMBL" id="CAD2218437.1"/>
    </source>
</evidence>
<dbReference type="OrthoDB" id="341300at2759"/>
<dbReference type="InterPro" id="IPR036866">
    <property type="entry name" value="RibonucZ/Hydroxyglut_hydro"/>
</dbReference>
<dbReference type="AlphaFoldDB" id="A0A7G2CHB0"/>
<dbReference type="Gene3D" id="3.60.15.10">
    <property type="entry name" value="Ribonuclease Z/Hydroxyacylglutathione hydrolase-like"/>
    <property type="match status" value="1"/>
</dbReference>
<evidence type="ECO:0008006" key="3">
    <source>
        <dbReference type="Google" id="ProtNLM"/>
    </source>
</evidence>
<gene>
    <name evidence="1" type="ORF">ADEAN_000592500</name>
</gene>
<protein>
    <recommendedName>
        <fullName evidence="3">Metallo-beta-lactamase domain-containing protein</fullName>
    </recommendedName>
</protein>
<keyword evidence="2" id="KW-1185">Reference proteome</keyword>
<dbReference type="Proteomes" id="UP000515908">
    <property type="component" value="Chromosome 11"/>
</dbReference>
<dbReference type="SUPFAM" id="SSF56281">
    <property type="entry name" value="Metallo-hydrolase/oxidoreductase"/>
    <property type="match status" value="1"/>
</dbReference>
<dbReference type="PANTHER" id="PTHR42663:SF6">
    <property type="entry name" value="HYDROLASE C777.06C-RELATED"/>
    <property type="match status" value="1"/>
</dbReference>
<sequence length="309" mass="34091">MCCCAEAASNLHSKNRRNNVSLLITLPKKDDGMDMSNKDSLIAQYKKRISILIDCGKTFRDAYFSVLASIPLHYVDALLLTHGHADAMQCVEEVVALHEQTGATVPEKEREQLLPLITHLPTFLTPNTLREVLSVSSGLAAQMAVVHDPQQAAAKEALSMTEGEIALQLHVLPDRTCVRLDPFLRDRLSALDSHGSDFPIYAVPVEHGKNYMSLGFVFGTGVCFVGEDNNDHKNGSCIVYLSDMSAHTDVSVQFLQSLTKIDVLVIDLLAGKGKASPAHYCWDDIFPCIYEMLNETNAPKKNLLCRHVL</sequence>
<organism evidence="1 2">
    <name type="scientific">Angomonas deanei</name>
    <dbReference type="NCBI Taxonomy" id="59799"/>
    <lineage>
        <taxon>Eukaryota</taxon>
        <taxon>Discoba</taxon>
        <taxon>Euglenozoa</taxon>
        <taxon>Kinetoplastea</taxon>
        <taxon>Metakinetoplastina</taxon>
        <taxon>Trypanosomatida</taxon>
        <taxon>Trypanosomatidae</taxon>
        <taxon>Strigomonadinae</taxon>
        <taxon>Angomonas</taxon>
    </lineage>
</organism>
<evidence type="ECO:0000313" key="2">
    <source>
        <dbReference type="Proteomes" id="UP000515908"/>
    </source>
</evidence>